<dbReference type="HAMAP" id="MF_00490">
    <property type="entry name" value="ComB"/>
    <property type="match status" value="1"/>
</dbReference>
<dbReference type="Pfam" id="PF04029">
    <property type="entry name" value="2-ph_phosp"/>
    <property type="match status" value="1"/>
</dbReference>
<dbReference type="EMBL" id="CP014224">
    <property type="protein sequence ID" value="ANW97304.1"/>
    <property type="molecule type" value="Genomic_DNA"/>
</dbReference>
<evidence type="ECO:0000256" key="4">
    <source>
        <dbReference type="ARBA" id="ARBA00021948"/>
    </source>
</evidence>
<dbReference type="Proteomes" id="UP000092967">
    <property type="component" value="Chromosome"/>
</dbReference>
<sequence>MKKIEVVVAPEITSNYDVKGKLVVIIDVFRATTTMVTAMANGVNEIKTCLEVEEAIALKEQGYLVGGERNGEKVKGMDVDNSPLSFLNGKYANKKLAISTTNGTKAVEVSLAAKEIIIGTFANLTAVSEYIAQSDLDVLLVCAGWKGKMSTEDFMFAGAVIASLSNEYCNTDSADIAKSYFLKHALNYQQKLEGCEHALRLKKLNKLGDIAFCVQKDVFAIVPKFNSASKTFVL</sequence>
<dbReference type="PANTHER" id="PTHR37311:SF1">
    <property type="entry name" value="2-PHOSPHOSULFOLACTATE PHOSPHATASE-RELATED"/>
    <property type="match status" value="1"/>
</dbReference>
<evidence type="ECO:0000256" key="8">
    <source>
        <dbReference type="HAMAP-Rule" id="MF_00490"/>
    </source>
</evidence>
<evidence type="ECO:0000256" key="3">
    <source>
        <dbReference type="ARBA" id="ARBA00012953"/>
    </source>
</evidence>
<reference evidence="9 10" key="1">
    <citation type="submission" date="2016-02" db="EMBL/GenBank/DDBJ databases">
        <authorList>
            <person name="Wen L."/>
            <person name="He K."/>
            <person name="Yang H."/>
        </authorList>
    </citation>
    <scope>NUCLEOTIDE SEQUENCE [LARGE SCALE GENOMIC DNA]</scope>
    <source>
        <strain evidence="9 10">CZ1127</strain>
    </source>
</reference>
<dbReference type="SUPFAM" id="SSF142823">
    <property type="entry name" value="ComB-like"/>
    <property type="match status" value="1"/>
</dbReference>
<dbReference type="InterPro" id="IPR036702">
    <property type="entry name" value="ComB-like_sf"/>
</dbReference>
<keyword evidence="5 8" id="KW-0378">Hydrolase</keyword>
<comment type="similarity">
    <text evidence="2 8">Belongs to the ComB family.</text>
</comment>
<evidence type="ECO:0000256" key="7">
    <source>
        <dbReference type="ARBA" id="ARBA00033711"/>
    </source>
</evidence>
<accession>A0A1B1Y979</accession>
<dbReference type="OrthoDB" id="4913at2"/>
<gene>
    <name evidence="8" type="primary">comB</name>
    <name evidence="9" type="ORF">AXE80_13825</name>
</gene>
<dbReference type="InterPro" id="IPR005238">
    <property type="entry name" value="ComB-like"/>
</dbReference>
<dbReference type="RefSeq" id="WP_068828385.1">
    <property type="nucleotide sequence ID" value="NZ_CP014224.1"/>
</dbReference>
<proteinExistence type="inferred from homology"/>
<evidence type="ECO:0000256" key="6">
    <source>
        <dbReference type="ARBA" id="ARBA00022842"/>
    </source>
</evidence>
<evidence type="ECO:0000313" key="10">
    <source>
        <dbReference type="Proteomes" id="UP000092967"/>
    </source>
</evidence>
<keyword evidence="10" id="KW-1185">Reference proteome</keyword>
<dbReference type="FunFam" id="3.90.1560.10:FF:000001">
    <property type="entry name" value="Probable 2-phosphosulfolactate phosphatase"/>
    <property type="match status" value="1"/>
</dbReference>
<dbReference type="PANTHER" id="PTHR37311">
    <property type="entry name" value="2-PHOSPHOSULFOLACTATE PHOSPHATASE-RELATED"/>
    <property type="match status" value="1"/>
</dbReference>
<keyword evidence="6 8" id="KW-0460">Magnesium</keyword>
<evidence type="ECO:0000256" key="2">
    <source>
        <dbReference type="ARBA" id="ARBA00009997"/>
    </source>
</evidence>
<name>A0A1B1Y979_9FLAO</name>
<evidence type="ECO:0000256" key="5">
    <source>
        <dbReference type="ARBA" id="ARBA00022801"/>
    </source>
</evidence>
<evidence type="ECO:0000256" key="1">
    <source>
        <dbReference type="ARBA" id="ARBA00001946"/>
    </source>
</evidence>
<evidence type="ECO:0000313" key="9">
    <source>
        <dbReference type="EMBL" id="ANW97304.1"/>
    </source>
</evidence>
<dbReference type="GO" id="GO:0000287">
    <property type="term" value="F:magnesium ion binding"/>
    <property type="evidence" value="ECO:0007669"/>
    <property type="project" value="UniProtKB-UniRule"/>
</dbReference>
<dbReference type="AlphaFoldDB" id="A0A1B1Y979"/>
<organism evidence="9 10">
    <name type="scientific">Wenyingzhuangia fucanilytica</name>
    <dbReference type="NCBI Taxonomy" id="1790137"/>
    <lineage>
        <taxon>Bacteria</taxon>
        <taxon>Pseudomonadati</taxon>
        <taxon>Bacteroidota</taxon>
        <taxon>Flavobacteriia</taxon>
        <taxon>Flavobacteriales</taxon>
        <taxon>Flavobacteriaceae</taxon>
        <taxon>Wenyingzhuangia</taxon>
    </lineage>
</organism>
<dbReference type="STRING" id="1790137.AXE80_13825"/>
<dbReference type="EC" id="3.1.3.71" evidence="3 8"/>
<dbReference type="GO" id="GO:0050532">
    <property type="term" value="F:2-phosphosulfolactate phosphatase activity"/>
    <property type="evidence" value="ECO:0007669"/>
    <property type="project" value="UniProtKB-UniRule"/>
</dbReference>
<dbReference type="GO" id="GO:0050545">
    <property type="term" value="F:sulfopyruvate decarboxylase activity"/>
    <property type="evidence" value="ECO:0007669"/>
    <property type="project" value="TreeGrafter"/>
</dbReference>
<protein>
    <recommendedName>
        <fullName evidence="4 8">Probable 2-phosphosulfolactate phosphatase</fullName>
        <ecNumber evidence="3 8">3.1.3.71</ecNumber>
    </recommendedName>
</protein>
<dbReference type="KEGG" id="wfu:AXE80_13825"/>
<comment type="cofactor">
    <cofactor evidence="1 8">
        <name>Mg(2+)</name>
        <dbReference type="ChEBI" id="CHEBI:18420"/>
    </cofactor>
</comment>
<dbReference type="Gene3D" id="3.90.1560.10">
    <property type="entry name" value="ComB-like"/>
    <property type="match status" value="1"/>
</dbReference>
<comment type="catalytic activity">
    <reaction evidence="7 8">
        <text>(2R)-O-phospho-3-sulfolactate + H2O = (2R)-3-sulfolactate + phosphate</text>
        <dbReference type="Rhea" id="RHEA:23416"/>
        <dbReference type="ChEBI" id="CHEBI:15377"/>
        <dbReference type="ChEBI" id="CHEBI:15597"/>
        <dbReference type="ChEBI" id="CHEBI:43474"/>
        <dbReference type="ChEBI" id="CHEBI:58738"/>
        <dbReference type="EC" id="3.1.3.71"/>
    </reaction>
</comment>